<comment type="subcellular location">
    <subcellularLocation>
        <location evidence="1">Membrane</location>
        <topology evidence="1">Multi-pass membrane protein</topology>
    </subcellularLocation>
</comment>
<gene>
    <name evidence="7" type="ORF">Prubr_63960</name>
</gene>
<feature type="transmembrane region" description="Helical" evidence="6">
    <location>
        <begin position="242"/>
        <end position="263"/>
    </location>
</feature>
<dbReference type="EMBL" id="AP023359">
    <property type="protein sequence ID" value="BCJ69375.1"/>
    <property type="molecule type" value="Genomic_DNA"/>
</dbReference>
<evidence type="ECO:0000256" key="2">
    <source>
        <dbReference type="ARBA" id="ARBA00022692"/>
    </source>
</evidence>
<keyword evidence="2 6" id="KW-0812">Transmembrane</keyword>
<evidence type="ECO:0000256" key="3">
    <source>
        <dbReference type="ARBA" id="ARBA00022989"/>
    </source>
</evidence>
<feature type="transmembrane region" description="Helical" evidence="6">
    <location>
        <begin position="208"/>
        <end position="230"/>
    </location>
</feature>
<accession>A0A810NDL0</accession>
<dbReference type="Pfam" id="PF01040">
    <property type="entry name" value="UbiA"/>
    <property type="match status" value="1"/>
</dbReference>
<dbReference type="RefSeq" id="WP_212818616.1">
    <property type="nucleotide sequence ID" value="NZ_AP023359.1"/>
</dbReference>
<evidence type="ECO:0000256" key="1">
    <source>
        <dbReference type="ARBA" id="ARBA00004141"/>
    </source>
</evidence>
<evidence type="ECO:0008006" key="9">
    <source>
        <dbReference type="Google" id="ProtNLM"/>
    </source>
</evidence>
<feature type="transmembrane region" description="Helical" evidence="6">
    <location>
        <begin position="150"/>
        <end position="175"/>
    </location>
</feature>
<feature type="transmembrane region" description="Helical" evidence="6">
    <location>
        <begin position="21"/>
        <end position="38"/>
    </location>
</feature>
<evidence type="ECO:0000256" key="5">
    <source>
        <dbReference type="SAM" id="MobiDB-lite"/>
    </source>
</evidence>
<feature type="transmembrane region" description="Helical" evidence="6">
    <location>
        <begin position="112"/>
        <end position="129"/>
    </location>
</feature>
<evidence type="ECO:0000313" key="8">
    <source>
        <dbReference type="Proteomes" id="UP000680866"/>
    </source>
</evidence>
<feature type="transmembrane region" description="Helical" evidence="6">
    <location>
        <begin position="286"/>
        <end position="312"/>
    </location>
</feature>
<dbReference type="KEGG" id="pry:Prubr_63960"/>
<dbReference type="GO" id="GO:0016020">
    <property type="term" value="C:membrane"/>
    <property type="evidence" value="ECO:0007669"/>
    <property type="project" value="UniProtKB-SubCell"/>
</dbReference>
<organism evidence="7 8">
    <name type="scientific">Polymorphospora rubra</name>
    <dbReference type="NCBI Taxonomy" id="338584"/>
    <lineage>
        <taxon>Bacteria</taxon>
        <taxon>Bacillati</taxon>
        <taxon>Actinomycetota</taxon>
        <taxon>Actinomycetes</taxon>
        <taxon>Micromonosporales</taxon>
        <taxon>Micromonosporaceae</taxon>
        <taxon>Polymorphospora</taxon>
    </lineage>
</organism>
<dbReference type="GO" id="GO:0016765">
    <property type="term" value="F:transferase activity, transferring alkyl or aryl (other than methyl) groups"/>
    <property type="evidence" value="ECO:0007669"/>
    <property type="project" value="InterPro"/>
</dbReference>
<feature type="compositionally biased region" description="Low complexity" evidence="5">
    <location>
        <begin position="327"/>
        <end position="339"/>
    </location>
</feature>
<dbReference type="InterPro" id="IPR044878">
    <property type="entry name" value="UbiA_sf"/>
</dbReference>
<dbReference type="Gene3D" id="1.10.357.140">
    <property type="entry name" value="UbiA prenyltransferase"/>
    <property type="match status" value="1"/>
</dbReference>
<keyword evidence="3 6" id="KW-1133">Transmembrane helix</keyword>
<evidence type="ECO:0000313" key="7">
    <source>
        <dbReference type="EMBL" id="BCJ69375.1"/>
    </source>
</evidence>
<evidence type="ECO:0000256" key="4">
    <source>
        <dbReference type="ARBA" id="ARBA00023136"/>
    </source>
</evidence>
<name>A0A810NDL0_9ACTN</name>
<protein>
    <recommendedName>
        <fullName evidence="9">UbiA prenyltransferase</fullName>
    </recommendedName>
</protein>
<keyword evidence="8" id="KW-1185">Reference proteome</keyword>
<reference evidence="7" key="1">
    <citation type="submission" date="2020-08" db="EMBL/GenBank/DDBJ databases">
        <title>Whole genome shotgun sequence of Polymorphospora rubra NBRC 101157.</title>
        <authorList>
            <person name="Komaki H."/>
            <person name="Tamura T."/>
        </authorList>
    </citation>
    <scope>NUCLEOTIDE SEQUENCE</scope>
    <source>
        <strain evidence="7">NBRC 101157</strain>
    </source>
</reference>
<keyword evidence="4 6" id="KW-0472">Membrane</keyword>
<sequence length="353" mass="36114">MTAVAGRRHTTLIAHVQTWRPYTLWYVGLLGLAGAGLGGGDRDWWRLLAAWATPTIGWIGGHYLGDYFDRRLDAISKAHRPIPSGRLRPQAALGCGVACFVGVGALAIAGGIGTGLVAVLAAAGIIAYSRGLKARGLSGNLARGALGTLAMLYGALVVAPVGWWPLVAFAVAFWAHDTASNLVGTIRDVAGDRAGGYRTVPVRHGDRVAAGIALLFYLAAVAAAAVGGLVRPADSTLTGGQGGYLLLLGLTAAVGFAAFATLLPRRDHLPVRTALRAHELLVLERIGFAGAAIGLGFGLLPAVVLVVPALTVSWWTQARMRAGYELGPPEGTPAAAGPSPAAPPAGPATSDPS</sequence>
<proteinExistence type="predicted"/>
<dbReference type="PANTHER" id="PTHR42723">
    <property type="entry name" value="CHLOROPHYLL SYNTHASE"/>
    <property type="match status" value="1"/>
</dbReference>
<dbReference type="InterPro" id="IPR050475">
    <property type="entry name" value="Prenyltransferase_related"/>
</dbReference>
<dbReference type="Gene3D" id="1.20.120.1780">
    <property type="entry name" value="UbiA prenyltransferase"/>
    <property type="match status" value="1"/>
</dbReference>
<dbReference type="AlphaFoldDB" id="A0A810NDL0"/>
<evidence type="ECO:0000256" key="6">
    <source>
        <dbReference type="SAM" id="Phobius"/>
    </source>
</evidence>
<dbReference type="Proteomes" id="UP000680866">
    <property type="component" value="Chromosome"/>
</dbReference>
<feature type="region of interest" description="Disordered" evidence="5">
    <location>
        <begin position="326"/>
        <end position="353"/>
    </location>
</feature>
<dbReference type="InterPro" id="IPR000537">
    <property type="entry name" value="UbiA_prenyltransferase"/>
</dbReference>
<dbReference type="CDD" id="cd13956">
    <property type="entry name" value="PT_UbiA"/>
    <property type="match status" value="1"/>
</dbReference>
<dbReference type="PANTHER" id="PTHR42723:SF1">
    <property type="entry name" value="CHLOROPHYLL SYNTHASE, CHLOROPLASTIC"/>
    <property type="match status" value="1"/>
</dbReference>